<keyword evidence="4" id="KW-1005">Bacterial flagellum biogenesis</keyword>
<evidence type="ECO:0000256" key="4">
    <source>
        <dbReference type="ARBA" id="ARBA00022795"/>
    </source>
</evidence>
<evidence type="ECO:0000256" key="1">
    <source>
        <dbReference type="ARBA" id="ARBA00005322"/>
    </source>
</evidence>
<dbReference type="SUPFAM" id="SSF101498">
    <property type="entry name" value="Anti-sigma factor FlgM"/>
    <property type="match status" value="1"/>
</dbReference>
<evidence type="ECO:0000313" key="12">
    <source>
        <dbReference type="Proteomes" id="UP000057609"/>
    </source>
</evidence>
<evidence type="ECO:0000256" key="9">
    <source>
        <dbReference type="SAM" id="MobiDB-lite"/>
    </source>
</evidence>
<evidence type="ECO:0000256" key="8">
    <source>
        <dbReference type="ARBA" id="ARBA00030117"/>
    </source>
</evidence>
<keyword evidence="5" id="KW-0805">Transcription regulation</keyword>
<keyword evidence="12" id="KW-1185">Reference proteome</keyword>
<evidence type="ECO:0000256" key="6">
    <source>
        <dbReference type="ARBA" id="ARBA00023163"/>
    </source>
</evidence>
<dbReference type="GO" id="GO:0044781">
    <property type="term" value="P:bacterial-type flagellum organization"/>
    <property type="evidence" value="ECO:0007669"/>
    <property type="project" value="UniProtKB-KW"/>
</dbReference>
<dbReference type="STRING" id="345632.GPICK_02455"/>
<dbReference type="GO" id="GO:0045892">
    <property type="term" value="P:negative regulation of DNA-templated transcription"/>
    <property type="evidence" value="ECO:0007669"/>
    <property type="project" value="InterPro"/>
</dbReference>
<evidence type="ECO:0000256" key="2">
    <source>
        <dbReference type="ARBA" id="ARBA00017823"/>
    </source>
</evidence>
<dbReference type="InterPro" id="IPR007412">
    <property type="entry name" value="FlgM"/>
</dbReference>
<reference evidence="11 12" key="1">
    <citation type="journal article" date="2015" name="Genome Announc.">
        <title>Complete Genome of Geobacter pickeringii G13T, a Metal-Reducing Isolate from Sedimentary Kaolin Deposits.</title>
        <authorList>
            <person name="Badalamenti J.P."/>
            <person name="Bond D.R."/>
        </authorList>
    </citation>
    <scope>NUCLEOTIDE SEQUENCE [LARGE SCALE GENOMIC DNA]</scope>
    <source>
        <strain evidence="11 12">G13</strain>
    </source>
</reference>
<organism evidence="11 12">
    <name type="scientific">Geobacter pickeringii</name>
    <dbReference type="NCBI Taxonomy" id="345632"/>
    <lineage>
        <taxon>Bacteria</taxon>
        <taxon>Pseudomonadati</taxon>
        <taxon>Thermodesulfobacteriota</taxon>
        <taxon>Desulfuromonadia</taxon>
        <taxon>Geobacterales</taxon>
        <taxon>Geobacteraceae</taxon>
        <taxon>Geobacter</taxon>
    </lineage>
</organism>
<protein>
    <recommendedName>
        <fullName evidence="2">Negative regulator of flagellin synthesis</fullName>
    </recommendedName>
    <alternativeName>
        <fullName evidence="8">Anti-sigma-28 factor</fullName>
    </alternativeName>
</protein>
<sequence length="98" mass="10103">MTINSDIVSLSSVTSARTIGAPQQATEGGKTTAAGATTGPDRVELSLGRPQVDRLKQAAAGEPEFRADKVAAVKQQIQEGTYQIDSRAVAAKIAALHG</sequence>
<feature type="compositionally biased region" description="Low complexity" evidence="9">
    <location>
        <begin position="25"/>
        <end position="39"/>
    </location>
</feature>
<dbReference type="RefSeq" id="WP_039740222.1">
    <property type="nucleotide sequence ID" value="NZ_CP009788.1"/>
</dbReference>
<dbReference type="InterPro" id="IPR035890">
    <property type="entry name" value="Anti-sigma-28_factor_FlgM_sf"/>
</dbReference>
<dbReference type="InterPro" id="IPR031316">
    <property type="entry name" value="FlgM_C"/>
</dbReference>
<feature type="domain" description="Anti-sigma-28 factor FlgM C-terminal" evidence="10">
    <location>
        <begin position="41"/>
        <end position="94"/>
    </location>
</feature>
<accession>A0A0B5BEB2</accession>
<evidence type="ECO:0000256" key="7">
    <source>
        <dbReference type="ARBA" id="ARBA00024739"/>
    </source>
</evidence>
<dbReference type="AlphaFoldDB" id="A0A0B5BEB2"/>
<dbReference type="Pfam" id="PF04316">
    <property type="entry name" value="FlgM"/>
    <property type="match status" value="1"/>
</dbReference>
<dbReference type="KEGG" id="gpi:GPICK_02455"/>
<gene>
    <name evidence="11" type="ORF">GPICK_02455</name>
</gene>
<dbReference type="OrthoDB" id="9797114at2"/>
<feature type="region of interest" description="Disordered" evidence="9">
    <location>
        <begin position="19"/>
        <end position="44"/>
    </location>
</feature>
<dbReference type="HOGENOM" id="CLU_182923_0_0_7"/>
<keyword evidence="3" id="KW-0678">Repressor</keyword>
<dbReference type="Proteomes" id="UP000057609">
    <property type="component" value="Chromosome"/>
</dbReference>
<evidence type="ECO:0000313" key="11">
    <source>
        <dbReference type="EMBL" id="AJE02391.1"/>
    </source>
</evidence>
<dbReference type="EMBL" id="CP009788">
    <property type="protein sequence ID" value="AJE02391.1"/>
    <property type="molecule type" value="Genomic_DNA"/>
</dbReference>
<comment type="function">
    <text evidence="7">Responsible for the coupling of flagellin expression to flagellar assembly by preventing expression of the flagellin genes when a component of the middle class of proteins is defective. It negatively regulates flagellar genes by inhibiting the activity of FliA by directly binding to FliA.</text>
</comment>
<keyword evidence="6" id="KW-0804">Transcription</keyword>
<name>A0A0B5BEB2_9BACT</name>
<comment type="similarity">
    <text evidence="1">Belongs to the FlgM family.</text>
</comment>
<evidence type="ECO:0000256" key="3">
    <source>
        <dbReference type="ARBA" id="ARBA00022491"/>
    </source>
</evidence>
<dbReference type="NCBIfam" id="TIGR03824">
    <property type="entry name" value="FlgM_jcvi"/>
    <property type="match status" value="1"/>
</dbReference>
<evidence type="ECO:0000259" key="10">
    <source>
        <dbReference type="Pfam" id="PF04316"/>
    </source>
</evidence>
<proteinExistence type="inferred from homology"/>
<evidence type="ECO:0000256" key="5">
    <source>
        <dbReference type="ARBA" id="ARBA00023015"/>
    </source>
</evidence>